<dbReference type="Pfam" id="PF06985">
    <property type="entry name" value="HET"/>
    <property type="match status" value="1"/>
</dbReference>
<dbReference type="SUPFAM" id="SSF56112">
    <property type="entry name" value="Protein kinase-like (PK-like)"/>
    <property type="match status" value="1"/>
</dbReference>
<evidence type="ECO:0000313" key="3">
    <source>
        <dbReference type="EMBL" id="KAK0666020.1"/>
    </source>
</evidence>
<dbReference type="AlphaFoldDB" id="A0AA40DA72"/>
<proteinExistence type="predicted"/>
<organism evidence="3 4">
    <name type="scientific">Cercophora samala</name>
    <dbReference type="NCBI Taxonomy" id="330535"/>
    <lineage>
        <taxon>Eukaryota</taxon>
        <taxon>Fungi</taxon>
        <taxon>Dikarya</taxon>
        <taxon>Ascomycota</taxon>
        <taxon>Pezizomycotina</taxon>
        <taxon>Sordariomycetes</taxon>
        <taxon>Sordariomycetidae</taxon>
        <taxon>Sordariales</taxon>
        <taxon>Lasiosphaeriaceae</taxon>
        <taxon>Cercophora</taxon>
    </lineage>
</organism>
<evidence type="ECO:0000313" key="4">
    <source>
        <dbReference type="Proteomes" id="UP001174997"/>
    </source>
</evidence>
<comment type="caution">
    <text evidence="3">The sequence shown here is derived from an EMBL/GenBank/DDBJ whole genome shotgun (WGS) entry which is preliminary data.</text>
</comment>
<reference evidence="3" key="1">
    <citation type="submission" date="2023-06" db="EMBL/GenBank/DDBJ databases">
        <title>Genome-scale phylogeny and comparative genomics of the fungal order Sordariales.</title>
        <authorList>
            <consortium name="Lawrence Berkeley National Laboratory"/>
            <person name="Hensen N."/>
            <person name="Bonometti L."/>
            <person name="Westerberg I."/>
            <person name="Brannstrom I.O."/>
            <person name="Guillou S."/>
            <person name="Cros-Aarteil S."/>
            <person name="Calhoun S."/>
            <person name="Haridas S."/>
            <person name="Kuo A."/>
            <person name="Mondo S."/>
            <person name="Pangilinan J."/>
            <person name="Riley R."/>
            <person name="Labutti K."/>
            <person name="Andreopoulos B."/>
            <person name="Lipzen A."/>
            <person name="Chen C."/>
            <person name="Yanf M."/>
            <person name="Daum C."/>
            <person name="Ng V."/>
            <person name="Clum A."/>
            <person name="Steindorff A."/>
            <person name="Ohm R."/>
            <person name="Martin F."/>
            <person name="Silar P."/>
            <person name="Natvig D."/>
            <person name="Lalanne C."/>
            <person name="Gautier V."/>
            <person name="Ament-Velasquez S.L."/>
            <person name="Kruys A."/>
            <person name="Hutchinson M.I."/>
            <person name="Powell A.J."/>
            <person name="Barry K."/>
            <person name="Miller A.N."/>
            <person name="Grigoriev I.V."/>
            <person name="Debuchy R."/>
            <person name="Gladieux P."/>
            <person name="Thoren M.H."/>
            <person name="Johannesson H."/>
        </authorList>
    </citation>
    <scope>NUCLEOTIDE SEQUENCE</scope>
    <source>
        <strain evidence="3">CBS 307.81</strain>
    </source>
</reference>
<evidence type="ECO:0000259" key="2">
    <source>
        <dbReference type="PROSITE" id="PS50011"/>
    </source>
</evidence>
<dbReference type="InterPro" id="IPR000719">
    <property type="entry name" value="Prot_kinase_dom"/>
</dbReference>
<evidence type="ECO:0000256" key="1">
    <source>
        <dbReference type="SAM" id="MobiDB-lite"/>
    </source>
</evidence>
<dbReference type="Proteomes" id="UP001174997">
    <property type="component" value="Unassembled WGS sequence"/>
</dbReference>
<dbReference type="InterPro" id="IPR010730">
    <property type="entry name" value="HET"/>
</dbReference>
<dbReference type="EMBL" id="JAULSY010000096">
    <property type="protein sequence ID" value="KAK0666020.1"/>
    <property type="molecule type" value="Genomic_DNA"/>
</dbReference>
<dbReference type="PANTHER" id="PTHR33112:SF10">
    <property type="entry name" value="TOL"/>
    <property type="match status" value="1"/>
</dbReference>
<dbReference type="SMART" id="SM00220">
    <property type="entry name" value="S_TKc"/>
    <property type="match status" value="1"/>
</dbReference>
<dbReference type="CDD" id="cd00180">
    <property type="entry name" value="PKc"/>
    <property type="match status" value="1"/>
</dbReference>
<gene>
    <name evidence="3" type="ORF">QBC41DRAFT_399065</name>
</gene>
<dbReference type="PANTHER" id="PTHR33112">
    <property type="entry name" value="DOMAIN PROTEIN, PUTATIVE-RELATED"/>
    <property type="match status" value="1"/>
</dbReference>
<feature type="domain" description="Protein kinase" evidence="2">
    <location>
        <begin position="1"/>
        <end position="253"/>
    </location>
</feature>
<dbReference type="Pfam" id="PF00069">
    <property type="entry name" value="Pkinase"/>
    <property type="match status" value="1"/>
</dbReference>
<keyword evidence="4" id="KW-1185">Reference proteome</keyword>
<sequence length="1053" mass="117124">MNALNHDHIVRFLTAFRRGEPGNEDHYLMFEWADGGNLRTLWEKALSQPLTPNLLKAAVREIWGIADGLDKAHNPKSGPRFRHGDLKPENILWFKGDDEIGTLKIADWGLAKGYNEKTELRNSRTTGQQGTRMYEPPEEDTGEGISLPAVNSWLGLGATQTGRVKSRVYDVWSLGCIIMEFIIWLLYGEQGRKTFVRELRGHSEVTLFYQSTTHNSKKVAKVHEVVVKWMDQMWQDARCQPGQTALGDLLQLVQKRLLVVRIHLADKASPAFTSRRPTNSSTISDASLTVEMSSPVSGLAVSRLLETSGPEIFVHRPEMSLEPGSLAEGDDTIASKTEYERPLQYRALSHEVSSRILEIQEQNNDTYWATEVQEPTESATETSNGYEVNTIQPVNLPIRELVSGHSGTATSLLPIPRTERVDYGSNLLGTEWDICIDNPFAAKLFNKVENSGPLNSLPPTKPTINLCPRCQELRHLLWNPGFSIIYSLARVERASLDHSCSLCALLWRAFSRRRVKSSQIPDTLLLQREGSRLKINSSSDLSFSIFRSPNLDTRASQEVQIGYTSALPAPGSALHFSHINHWLATCDKHHPDCKPGTNSSSLTQTLPTRLVDVGSVDSPMARLIETSTLSSTTQTPKWVALSHQWGPPPHFCTTVENLSTHLSSIPLGSGLADTFRDAFLVTRALGIRYLWIDSLCIVQGPGGDFAAEAKKMEQVYSGAYCVLAVSREKGGHSTGFLKPRARERDHVVLSKPGDDDGKQGVFSICESIDNFNGDVLKGPLNQRGWVLQEHALARRTIFFTENQTYFECGQGVMCQSMMRMKNNLAAFLGDPNFPNLISKVPRARRYNVIKTYRILSALGAKGGFGVFDEGPNKKGLLRRSLLWVRSRDTEKMVRIKFGSEQAISFVPSWSWMGYEGGIEYISPPFGEIQWYDLTSPWFDESQSLSLISNGRGPHHQGSLLAEAVDYDISRAGEEERRIEMDSWGGSERTETKCVVLGSTRGLSLEEGVCYVILIRAAGRTGGTNGGEEVYERVGAGSMPGRCIIGNPVRVIIQ</sequence>
<dbReference type="Gene3D" id="1.10.510.10">
    <property type="entry name" value="Transferase(Phosphotransferase) domain 1"/>
    <property type="match status" value="1"/>
</dbReference>
<feature type="region of interest" description="Disordered" evidence="1">
    <location>
        <begin position="120"/>
        <end position="142"/>
    </location>
</feature>
<dbReference type="GO" id="GO:0004672">
    <property type="term" value="F:protein kinase activity"/>
    <property type="evidence" value="ECO:0007669"/>
    <property type="project" value="InterPro"/>
</dbReference>
<dbReference type="PROSITE" id="PS50011">
    <property type="entry name" value="PROTEIN_KINASE_DOM"/>
    <property type="match status" value="1"/>
</dbReference>
<dbReference type="InterPro" id="IPR011009">
    <property type="entry name" value="Kinase-like_dom_sf"/>
</dbReference>
<protein>
    <recommendedName>
        <fullName evidence="2">Protein kinase domain-containing protein</fullName>
    </recommendedName>
</protein>
<accession>A0AA40DA72</accession>
<name>A0AA40DA72_9PEZI</name>
<dbReference type="GO" id="GO:0005524">
    <property type="term" value="F:ATP binding"/>
    <property type="evidence" value="ECO:0007669"/>
    <property type="project" value="InterPro"/>
</dbReference>